<dbReference type="EMBL" id="PCWR01000057">
    <property type="protein sequence ID" value="PIR06374.1"/>
    <property type="molecule type" value="Genomic_DNA"/>
</dbReference>
<feature type="transmembrane region" description="Helical" evidence="6">
    <location>
        <begin position="178"/>
        <end position="196"/>
    </location>
</feature>
<dbReference type="AlphaFoldDB" id="A0A2H0NBY4"/>
<sequence length="359" mass="40561">MIILRLKKIDWWLLAAIFLLAAFSLTFLFGYSQRFFWRQLVWYVLALIIIFVGINFNWRLIINQKGFLLVLYWLSIIFLIFSNLQNKLVRGTTSWLSIGNLQFEPAEIVKMTLILILASFFSRRHLEAWQGKNILISSLYAWLPAILVAFQPDLGSAVVLIGIWAGFLLMSKISKKRLLWGTVFILVLLILSWIFFLKPYQQDRIIGFLFPAHDPLGINYNAIQAKIAIGSAGFLGKGFMAGTQSQFHFLPEAQADFIFAALVEEWGVFGGCLIILTFIVIIARLIQIGLKAKSNSWKFISLGTVLALAIQFFLNLGSNLALLPVTGITFPFLSYGGSSLLTNAFLISIIQYINLESSI</sequence>
<keyword evidence="3" id="KW-0133">Cell shape</keyword>
<dbReference type="GO" id="GO:0032153">
    <property type="term" value="C:cell division site"/>
    <property type="evidence" value="ECO:0007669"/>
    <property type="project" value="TreeGrafter"/>
</dbReference>
<evidence type="ECO:0000256" key="6">
    <source>
        <dbReference type="SAM" id="Phobius"/>
    </source>
</evidence>
<feature type="transmembrane region" description="Helical" evidence="6">
    <location>
        <begin position="266"/>
        <end position="287"/>
    </location>
</feature>
<evidence type="ECO:0000256" key="4">
    <source>
        <dbReference type="ARBA" id="ARBA00022989"/>
    </source>
</evidence>
<dbReference type="GO" id="GO:0008360">
    <property type="term" value="P:regulation of cell shape"/>
    <property type="evidence" value="ECO:0007669"/>
    <property type="project" value="UniProtKB-KW"/>
</dbReference>
<evidence type="ECO:0000256" key="5">
    <source>
        <dbReference type="ARBA" id="ARBA00023136"/>
    </source>
</evidence>
<name>A0A2H0NBY4_9BACT</name>
<dbReference type="Proteomes" id="UP000228867">
    <property type="component" value="Unassembled WGS sequence"/>
</dbReference>
<feature type="transmembrane region" description="Helical" evidence="6">
    <location>
        <begin position="299"/>
        <end position="320"/>
    </location>
</feature>
<evidence type="ECO:0000256" key="1">
    <source>
        <dbReference type="ARBA" id="ARBA00004141"/>
    </source>
</evidence>
<keyword evidence="4 6" id="KW-1133">Transmembrane helix</keyword>
<dbReference type="Pfam" id="PF01098">
    <property type="entry name" value="FTSW_RODA_SPOVE"/>
    <property type="match status" value="1"/>
</dbReference>
<evidence type="ECO:0000256" key="3">
    <source>
        <dbReference type="ARBA" id="ARBA00022960"/>
    </source>
</evidence>
<dbReference type="InterPro" id="IPR001182">
    <property type="entry name" value="FtsW/RodA"/>
</dbReference>
<organism evidence="7 8">
    <name type="scientific">Candidatus Jorgensenbacteria bacterium CG11_big_fil_rev_8_21_14_0_20_38_23</name>
    <dbReference type="NCBI Taxonomy" id="1974594"/>
    <lineage>
        <taxon>Bacteria</taxon>
        <taxon>Candidatus Joergenseniibacteriota</taxon>
    </lineage>
</organism>
<feature type="transmembrane region" description="Helical" evidence="6">
    <location>
        <begin position="156"/>
        <end position="171"/>
    </location>
</feature>
<dbReference type="GO" id="GO:0005886">
    <property type="term" value="C:plasma membrane"/>
    <property type="evidence" value="ECO:0007669"/>
    <property type="project" value="TreeGrafter"/>
</dbReference>
<evidence type="ECO:0000256" key="2">
    <source>
        <dbReference type="ARBA" id="ARBA00022692"/>
    </source>
</evidence>
<keyword evidence="2 6" id="KW-0812">Transmembrane</keyword>
<reference evidence="7 8" key="1">
    <citation type="submission" date="2017-09" db="EMBL/GenBank/DDBJ databases">
        <title>Depth-based differentiation of microbial function through sediment-hosted aquifers and enrichment of novel symbionts in the deep terrestrial subsurface.</title>
        <authorList>
            <person name="Probst A.J."/>
            <person name="Ladd B."/>
            <person name="Jarett J.K."/>
            <person name="Geller-Mcgrath D.E."/>
            <person name="Sieber C.M."/>
            <person name="Emerson J.B."/>
            <person name="Anantharaman K."/>
            <person name="Thomas B.C."/>
            <person name="Malmstrom R."/>
            <person name="Stieglmeier M."/>
            <person name="Klingl A."/>
            <person name="Woyke T."/>
            <person name="Ryan C.M."/>
            <person name="Banfield J.F."/>
        </authorList>
    </citation>
    <scope>NUCLEOTIDE SEQUENCE [LARGE SCALE GENOMIC DNA]</scope>
    <source>
        <strain evidence="7">CG11_big_fil_rev_8_21_14_0_20_38_23</strain>
    </source>
</reference>
<dbReference type="GO" id="GO:0051301">
    <property type="term" value="P:cell division"/>
    <property type="evidence" value="ECO:0007669"/>
    <property type="project" value="InterPro"/>
</dbReference>
<feature type="transmembrane region" description="Helical" evidence="6">
    <location>
        <begin position="12"/>
        <end position="30"/>
    </location>
</feature>
<proteinExistence type="predicted"/>
<dbReference type="GO" id="GO:0015648">
    <property type="term" value="F:lipid-linked peptidoglycan transporter activity"/>
    <property type="evidence" value="ECO:0007669"/>
    <property type="project" value="TreeGrafter"/>
</dbReference>
<feature type="transmembrane region" description="Helical" evidence="6">
    <location>
        <begin position="105"/>
        <end position="122"/>
    </location>
</feature>
<evidence type="ECO:0008006" key="9">
    <source>
        <dbReference type="Google" id="ProtNLM"/>
    </source>
</evidence>
<protein>
    <recommendedName>
        <fullName evidence="9">Rod shape-determining protein RodA</fullName>
    </recommendedName>
</protein>
<dbReference type="PANTHER" id="PTHR30474:SF1">
    <property type="entry name" value="PEPTIDOGLYCAN GLYCOSYLTRANSFERASE MRDB"/>
    <property type="match status" value="1"/>
</dbReference>
<keyword evidence="5 6" id="KW-0472">Membrane</keyword>
<evidence type="ECO:0000313" key="8">
    <source>
        <dbReference type="Proteomes" id="UP000228867"/>
    </source>
</evidence>
<comment type="caution">
    <text evidence="7">The sequence shown here is derived from an EMBL/GenBank/DDBJ whole genome shotgun (WGS) entry which is preliminary data.</text>
</comment>
<feature type="transmembrane region" description="Helical" evidence="6">
    <location>
        <begin position="36"/>
        <end position="54"/>
    </location>
</feature>
<dbReference type="PANTHER" id="PTHR30474">
    <property type="entry name" value="CELL CYCLE PROTEIN"/>
    <property type="match status" value="1"/>
</dbReference>
<feature type="transmembrane region" description="Helical" evidence="6">
    <location>
        <begin position="66"/>
        <end position="85"/>
    </location>
</feature>
<feature type="transmembrane region" description="Helical" evidence="6">
    <location>
        <begin position="332"/>
        <end position="353"/>
    </location>
</feature>
<gene>
    <name evidence="7" type="ORF">COV54_02730</name>
</gene>
<evidence type="ECO:0000313" key="7">
    <source>
        <dbReference type="EMBL" id="PIR06374.1"/>
    </source>
</evidence>
<feature type="transmembrane region" description="Helical" evidence="6">
    <location>
        <begin position="134"/>
        <end position="150"/>
    </location>
</feature>
<comment type="subcellular location">
    <subcellularLocation>
        <location evidence="1">Membrane</location>
        <topology evidence="1">Multi-pass membrane protein</topology>
    </subcellularLocation>
</comment>
<accession>A0A2H0NBY4</accession>